<evidence type="ECO:0000313" key="2">
    <source>
        <dbReference type="EMBL" id="KAL0183059.1"/>
    </source>
</evidence>
<evidence type="ECO:0000313" key="3">
    <source>
        <dbReference type="Proteomes" id="UP001529510"/>
    </source>
</evidence>
<accession>A0ABD0QA49</accession>
<evidence type="ECO:0000256" key="1">
    <source>
        <dbReference type="SAM" id="MobiDB-lite"/>
    </source>
</evidence>
<proteinExistence type="predicted"/>
<sequence>DFDVEKKLRRDLKRTHALLSDAQLLLSTVEQPGQGHDPGAKEQLERLRCQ</sequence>
<protein>
    <submittedName>
        <fullName evidence="2">Uncharacterized protein</fullName>
    </submittedName>
</protein>
<organism evidence="2 3">
    <name type="scientific">Cirrhinus mrigala</name>
    <name type="common">Mrigala</name>
    <dbReference type="NCBI Taxonomy" id="683832"/>
    <lineage>
        <taxon>Eukaryota</taxon>
        <taxon>Metazoa</taxon>
        <taxon>Chordata</taxon>
        <taxon>Craniata</taxon>
        <taxon>Vertebrata</taxon>
        <taxon>Euteleostomi</taxon>
        <taxon>Actinopterygii</taxon>
        <taxon>Neopterygii</taxon>
        <taxon>Teleostei</taxon>
        <taxon>Ostariophysi</taxon>
        <taxon>Cypriniformes</taxon>
        <taxon>Cyprinidae</taxon>
        <taxon>Labeoninae</taxon>
        <taxon>Labeonini</taxon>
        <taxon>Cirrhinus</taxon>
    </lineage>
</organism>
<dbReference type="EMBL" id="JAMKFB020000010">
    <property type="protein sequence ID" value="KAL0183059.1"/>
    <property type="molecule type" value="Genomic_DNA"/>
</dbReference>
<keyword evidence="3" id="KW-1185">Reference proteome</keyword>
<feature type="compositionally biased region" description="Basic and acidic residues" evidence="1">
    <location>
        <begin position="38"/>
        <end position="50"/>
    </location>
</feature>
<feature type="region of interest" description="Disordered" evidence="1">
    <location>
        <begin position="29"/>
        <end position="50"/>
    </location>
</feature>
<reference evidence="2 3" key="1">
    <citation type="submission" date="2024-05" db="EMBL/GenBank/DDBJ databases">
        <title>Genome sequencing and assembly of Indian major carp, Cirrhinus mrigala (Hamilton, 1822).</title>
        <authorList>
            <person name="Mohindra V."/>
            <person name="Chowdhury L.M."/>
            <person name="Lal K."/>
            <person name="Jena J.K."/>
        </authorList>
    </citation>
    <scope>NUCLEOTIDE SEQUENCE [LARGE SCALE GENOMIC DNA]</scope>
    <source>
        <strain evidence="2">CM1030</strain>
        <tissue evidence="2">Blood</tissue>
    </source>
</reference>
<name>A0ABD0QA49_CIRMR</name>
<comment type="caution">
    <text evidence="2">The sequence shown here is derived from an EMBL/GenBank/DDBJ whole genome shotgun (WGS) entry which is preliminary data.</text>
</comment>
<dbReference type="Proteomes" id="UP001529510">
    <property type="component" value="Unassembled WGS sequence"/>
</dbReference>
<dbReference type="AlphaFoldDB" id="A0ABD0QA49"/>
<feature type="non-terminal residue" evidence="2">
    <location>
        <position position="50"/>
    </location>
</feature>
<gene>
    <name evidence="2" type="ORF">M9458_022434</name>
</gene>
<feature type="non-terminal residue" evidence="2">
    <location>
        <position position="1"/>
    </location>
</feature>